<dbReference type="InterPro" id="IPR036515">
    <property type="entry name" value="Transposase_17_sf"/>
</dbReference>
<dbReference type="SMART" id="SM01321">
    <property type="entry name" value="Y1_Tnp"/>
    <property type="match status" value="1"/>
</dbReference>
<evidence type="ECO:0000313" key="2">
    <source>
        <dbReference type="EMBL" id="OYD14678.1"/>
    </source>
</evidence>
<dbReference type="GO" id="GO:0004803">
    <property type="term" value="F:transposase activity"/>
    <property type="evidence" value="ECO:0007669"/>
    <property type="project" value="InterPro"/>
</dbReference>
<dbReference type="PANTHER" id="PTHR36966">
    <property type="entry name" value="REP-ASSOCIATED TYROSINE TRANSPOSASE"/>
    <property type="match status" value="1"/>
</dbReference>
<evidence type="ECO:0000259" key="1">
    <source>
        <dbReference type="SMART" id="SM01321"/>
    </source>
</evidence>
<reference evidence="2 3" key="1">
    <citation type="submission" date="2017-07" db="EMBL/GenBank/DDBJ databases">
        <title>Recovery of genomes from metagenomes via a dereplication, aggregation, and scoring strategy.</title>
        <authorList>
            <person name="Sieber C.M."/>
            <person name="Probst A.J."/>
            <person name="Sharrar A."/>
            <person name="Thomas B.C."/>
            <person name="Hess M."/>
            <person name="Tringe S.G."/>
            <person name="Banfield J.F."/>
        </authorList>
    </citation>
    <scope>NUCLEOTIDE SEQUENCE [LARGE SCALE GENOMIC DNA]</scope>
    <source>
        <strain evidence="2">JGI_Cruoil_03_44_89</strain>
    </source>
</reference>
<name>A0A235BQR5_UNCW3</name>
<comment type="caution">
    <text evidence="2">The sequence shown here is derived from an EMBL/GenBank/DDBJ whole genome shotgun (WGS) entry which is preliminary data.</text>
</comment>
<sequence length="167" mass="19893">MYNSKPHQHALRKGRVSVQSLAYTITKCVNNRDTTLLIQPEISDILINAFIWCKEQERIRIGGFVIMPNHYHIILALRKDYTLSSIMVTIDSFTARKINSQLMREGQFWERGYYDHAHRSAKDFLKQLEYIHNNPVRKGLVDTPNEWQFSTANPKWNHLIDWDWFRM</sequence>
<feature type="domain" description="Transposase IS200-like" evidence="1">
    <location>
        <begin position="18"/>
        <end position="134"/>
    </location>
</feature>
<dbReference type="PANTHER" id="PTHR36966:SF1">
    <property type="entry name" value="REP-ASSOCIATED TYROSINE TRANSPOSASE"/>
    <property type="match status" value="1"/>
</dbReference>
<dbReference type="GO" id="GO:0006313">
    <property type="term" value="P:DNA transposition"/>
    <property type="evidence" value="ECO:0007669"/>
    <property type="project" value="InterPro"/>
</dbReference>
<dbReference type="SUPFAM" id="SSF143422">
    <property type="entry name" value="Transposase IS200-like"/>
    <property type="match status" value="1"/>
</dbReference>
<dbReference type="InterPro" id="IPR052715">
    <property type="entry name" value="RAYT_transposase"/>
</dbReference>
<accession>A0A235BQR5</accession>
<organism evidence="2 3">
    <name type="scientific">candidate division WOR-3 bacterium JGI_Cruoil_03_44_89</name>
    <dbReference type="NCBI Taxonomy" id="1973748"/>
    <lineage>
        <taxon>Bacteria</taxon>
        <taxon>Bacteria division WOR-3</taxon>
    </lineage>
</organism>
<gene>
    <name evidence="2" type="ORF">CH333_07475</name>
</gene>
<dbReference type="Gene3D" id="3.30.70.1290">
    <property type="entry name" value="Transposase IS200-like"/>
    <property type="match status" value="1"/>
</dbReference>
<dbReference type="GO" id="GO:0043565">
    <property type="term" value="F:sequence-specific DNA binding"/>
    <property type="evidence" value="ECO:0007669"/>
    <property type="project" value="TreeGrafter"/>
</dbReference>
<evidence type="ECO:0000313" key="3">
    <source>
        <dbReference type="Proteomes" id="UP000215215"/>
    </source>
</evidence>
<proteinExistence type="predicted"/>
<dbReference type="InterPro" id="IPR002686">
    <property type="entry name" value="Transposase_17"/>
</dbReference>
<protein>
    <recommendedName>
        <fullName evidence="1">Transposase IS200-like domain-containing protein</fullName>
    </recommendedName>
</protein>
<dbReference type="AlphaFoldDB" id="A0A235BQR5"/>
<dbReference type="Proteomes" id="UP000215215">
    <property type="component" value="Unassembled WGS sequence"/>
</dbReference>
<dbReference type="Pfam" id="PF01797">
    <property type="entry name" value="Y1_Tnp"/>
    <property type="match status" value="1"/>
</dbReference>
<dbReference type="EMBL" id="NOZQ01000166">
    <property type="protein sequence ID" value="OYD14678.1"/>
    <property type="molecule type" value="Genomic_DNA"/>
</dbReference>
<dbReference type="NCBIfam" id="NF047646">
    <property type="entry name" value="REP_Tyr_transpos"/>
    <property type="match status" value="1"/>
</dbReference>